<evidence type="ECO:0000313" key="9">
    <source>
        <dbReference type="EMBL" id="MFD2562113.1"/>
    </source>
</evidence>
<keyword evidence="4 9" id="KW-0032">Aminotransferase</keyword>
<dbReference type="PANTHER" id="PTHR43643:SF3">
    <property type="entry name" value="HISTIDINOL-PHOSPHATE AMINOTRANSFERASE"/>
    <property type="match status" value="1"/>
</dbReference>
<dbReference type="InterPro" id="IPR050106">
    <property type="entry name" value="HistidinolP_aminotransfase"/>
</dbReference>
<dbReference type="InterPro" id="IPR015424">
    <property type="entry name" value="PyrdxlP-dep_Trfase"/>
</dbReference>
<dbReference type="PROSITE" id="PS00599">
    <property type="entry name" value="AA_TRANSFER_CLASS_2"/>
    <property type="match status" value="1"/>
</dbReference>
<organism evidence="9 10">
    <name type="scientific">Aquimarina rubra</name>
    <dbReference type="NCBI Taxonomy" id="1920033"/>
    <lineage>
        <taxon>Bacteria</taxon>
        <taxon>Pseudomonadati</taxon>
        <taxon>Bacteroidota</taxon>
        <taxon>Flavobacteriia</taxon>
        <taxon>Flavobacteriales</taxon>
        <taxon>Flavobacteriaceae</taxon>
        <taxon>Aquimarina</taxon>
    </lineage>
</organism>
<evidence type="ECO:0000256" key="7">
    <source>
        <dbReference type="RuleBase" id="RU003693"/>
    </source>
</evidence>
<evidence type="ECO:0000256" key="2">
    <source>
        <dbReference type="ARBA" id="ARBA00005189"/>
    </source>
</evidence>
<reference evidence="10" key="1">
    <citation type="journal article" date="2019" name="Int. J. Syst. Evol. Microbiol.">
        <title>The Global Catalogue of Microorganisms (GCM) 10K type strain sequencing project: providing services to taxonomists for standard genome sequencing and annotation.</title>
        <authorList>
            <consortium name="The Broad Institute Genomics Platform"/>
            <consortium name="The Broad Institute Genome Sequencing Center for Infectious Disease"/>
            <person name="Wu L."/>
            <person name="Ma J."/>
        </authorList>
    </citation>
    <scope>NUCLEOTIDE SEQUENCE [LARGE SCALE GENOMIC DNA]</scope>
    <source>
        <strain evidence="10">KCTC 52274</strain>
    </source>
</reference>
<proteinExistence type="inferred from homology"/>
<dbReference type="EMBL" id="JBHULE010000008">
    <property type="protein sequence ID" value="MFD2562113.1"/>
    <property type="molecule type" value="Genomic_DNA"/>
</dbReference>
<dbReference type="Gene3D" id="3.90.1150.10">
    <property type="entry name" value="Aspartate Aminotransferase, domain 1"/>
    <property type="match status" value="1"/>
</dbReference>
<dbReference type="InterPro" id="IPR001917">
    <property type="entry name" value="Aminotrans_II_pyridoxalP_BS"/>
</dbReference>
<protein>
    <submittedName>
        <fullName evidence="9">Pyridoxal phosphate-dependent aminotransferase</fullName>
        <ecNumber evidence="9">2.6.1.9</ecNumber>
    </submittedName>
</protein>
<dbReference type="EC" id="2.6.1.9" evidence="9"/>
<dbReference type="Pfam" id="PF00155">
    <property type="entry name" value="Aminotran_1_2"/>
    <property type="match status" value="1"/>
</dbReference>
<dbReference type="Gene3D" id="3.40.640.10">
    <property type="entry name" value="Type I PLP-dependent aspartate aminotransferase-like (Major domain)"/>
    <property type="match status" value="1"/>
</dbReference>
<comment type="cofactor">
    <cofactor evidence="1 7">
        <name>pyridoxal 5'-phosphate</name>
        <dbReference type="ChEBI" id="CHEBI:597326"/>
    </cofactor>
</comment>
<dbReference type="GO" id="GO:0004400">
    <property type="term" value="F:histidinol-phosphate transaminase activity"/>
    <property type="evidence" value="ECO:0007669"/>
    <property type="project" value="UniProtKB-EC"/>
</dbReference>
<dbReference type="InterPro" id="IPR006311">
    <property type="entry name" value="TAT_signal"/>
</dbReference>
<dbReference type="CDD" id="cd00609">
    <property type="entry name" value="AAT_like"/>
    <property type="match status" value="1"/>
</dbReference>
<comment type="caution">
    <text evidence="9">The sequence shown here is derived from an EMBL/GenBank/DDBJ whole genome shotgun (WGS) entry which is preliminary data.</text>
</comment>
<gene>
    <name evidence="9" type="ORF">ACFSR1_05490</name>
</gene>
<dbReference type="PROSITE" id="PS51318">
    <property type="entry name" value="TAT"/>
    <property type="match status" value="1"/>
</dbReference>
<dbReference type="Proteomes" id="UP001597319">
    <property type="component" value="Unassembled WGS sequence"/>
</dbReference>
<evidence type="ECO:0000259" key="8">
    <source>
        <dbReference type="Pfam" id="PF00155"/>
    </source>
</evidence>
<evidence type="ECO:0000313" key="10">
    <source>
        <dbReference type="Proteomes" id="UP001597319"/>
    </source>
</evidence>
<sequence length="386" mass="42995">MNTPGFNRRKFLQVGGTFAAVSIATPLAFGASVFTDGGDRPKDTEENLRLFSNENPYGPSQKVLDAVSKHNNRINRYASFHTHDTDKLKKTIAQQQGIEENQVILGHGSFEILCMLTRAFGQEQNSIIVPATTFNVTAAFADRIFDHKTLRIPLTKEMDIDLKATISAVTKDTKLVYICNPNNPTGKALSAADLTSFCKNVSSQTCTVAIDEAYIELMNPSKRPDTIQLLREKYNVLIIRTFSKAYGLAGLRVGYAVGLSQTIAKLHHEFYSFGGLISNPGVVAAMTALEDNKYVDVYRKRNAEVRSFVENNLRKMGIKYLESNTNFILMDVKDSKRFRSELKPFGMAIVPGGGKQYPTWVRISIGTLSQIKVFLKAVEGMEWLKV</sequence>
<dbReference type="InterPro" id="IPR004839">
    <property type="entry name" value="Aminotransferase_I/II_large"/>
</dbReference>
<accession>A0ABW5LB34</accession>
<dbReference type="PANTHER" id="PTHR43643">
    <property type="entry name" value="HISTIDINOL-PHOSPHATE AMINOTRANSFERASE 2"/>
    <property type="match status" value="1"/>
</dbReference>
<keyword evidence="10" id="KW-1185">Reference proteome</keyword>
<dbReference type="InterPro" id="IPR015422">
    <property type="entry name" value="PyrdxlP-dep_Trfase_small"/>
</dbReference>
<evidence type="ECO:0000256" key="5">
    <source>
        <dbReference type="ARBA" id="ARBA00022679"/>
    </source>
</evidence>
<keyword evidence="5 9" id="KW-0808">Transferase</keyword>
<evidence type="ECO:0000256" key="6">
    <source>
        <dbReference type="ARBA" id="ARBA00022898"/>
    </source>
</evidence>
<name>A0ABW5LB34_9FLAO</name>
<evidence type="ECO:0000256" key="3">
    <source>
        <dbReference type="ARBA" id="ARBA00007970"/>
    </source>
</evidence>
<dbReference type="RefSeq" id="WP_378290419.1">
    <property type="nucleotide sequence ID" value="NZ_JBHULE010000008.1"/>
</dbReference>
<evidence type="ECO:0000256" key="4">
    <source>
        <dbReference type="ARBA" id="ARBA00022576"/>
    </source>
</evidence>
<dbReference type="InterPro" id="IPR015421">
    <property type="entry name" value="PyrdxlP-dep_Trfase_major"/>
</dbReference>
<keyword evidence="6 7" id="KW-0663">Pyridoxal phosphate</keyword>
<dbReference type="SUPFAM" id="SSF53383">
    <property type="entry name" value="PLP-dependent transferases"/>
    <property type="match status" value="1"/>
</dbReference>
<feature type="domain" description="Aminotransferase class I/classII large" evidence="8">
    <location>
        <begin position="48"/>
        <end position="377"/>
    </location>
</feature>
<comment type="similarity">
    <text evidence="3">Belongs to the class-II pyridoxal-phosphate-dependent aminotransferase family. Histidinol-phosphate aminotransferase subfamily.</text>
</comment>
<comment type="pathway">
    <text evidence="2">Lipid metabolism.</text>
</comment>
<evidence type="ECO:0000256" key="1">
    <source>
        <dbReference type="ARBA" id="ARBA00001933"/>
    </source>
</evidence>